<sequence>MSLDDGMNGGTRALLRKQSPYQINEQSRMALTLSAHGAVVFCPDALDRVGHDIVYG</sequence>
<reference evidence="1 2" key="1">
    <citation type="submission" date="2019-09" db="EMBL/GenBank/DDBJ databases">
        <authorList>
            <person name="Depoorter E."/>
        </authorList>
    </citation>
    <scope>NUCLEOTIDE SEQUENCE [LARGE SCALE GENOMIC DNA]</scope>
    <source>
        <strain evidence="1">LMG 23254</strain>
    </source>
</reference>
<gene>
    <name evidence="1" type="ORF">BLA23254_02869</name>
</gene>
<name>A0A6P2KUW9_BURL3</name>
<evidence type="ECO:0000313" key="1">
    <source>
        <dbReference type="EMBL" id="VWB61974.1"/>
    </source>
</evidence>
<dbReference type="Proteomes" id="UP000494218">
    <property type="component" value="Unassembled WGS sequence"/>
</dbReference>
<organism evidence="1 2">
    <name type="scientific">Burkholderia lata (strain ATCC 17760 / DSM 23089 / LMG 22485 / NCIMB 9086 / R18194 / 383)</name>
    <dbReference type="NCBI Taxonomy" id="482957"/>
    <lineage>
        <taxon>Bacteria</taxon>
        <taxon>Pseudomonadati</taxon>
        <taxon>Pseudomonadota</taxon>
        <taxon>Betaproteobacteria</taxon>
        <taxon>Burkholderiales</taxon>
        <taxon>Burkholderiaceae</taxon>
        <taxon>Burkholderia</taxon>
        <taxon>Burkholderia cepacia complex</taxon>
    </lineage>
</organism>
<dbReference type="EMBL" id="CABVPW010000012">
    <property type="protein sequence ID" value="VWB61974.1"/>
    <property type="molecule type" value="Genomic_DNA"/>
</dbReference>
<evidence type="ECO:0000313" key="2">
    <source>
        <dbReference type="Proteomes" id="UP000494218"/>
    </source>
</evidence>
<dbReference type="AlphaFoldDB" id="A0A6P2KUW9"/>
<proteinExistence type="predicted"/>
<protein>
    <submittedName>
        <fullName evidence="1">Uncharacterized protein</fullName>
    </submittedName>
</protein>
<accession>A0A6P2KUW9</accession>